<dbReference type="Proteomes" id="UP001174908">
    <property type="component" value="Unassembled WGS sequence"/>
</dbReference>
<dbReference type="RefSeq" id="WP_286658624.1">
    <property type="nucleotide sequence ID" value="NZ_JASZYV010000001.1"/>
</dbReference>
<feature type="signal peptide" evidence="1">
    <location>
        <begin position="1"/>
        <end position="23"/>
    </location>
</feature>
<evidence type="ECO:0000256" key="1">
    <source>
        <dbReference type="SAM" id="SignalP"/>
    </source>
</evidence>
<dbReference type="EMBL" id="JASZYV010000001">
    <property type="protein sequence ID" value="MDM0043520.1"/>
    <property type="molecule type" value="Genomic_DNA"/>
</dbReference>
<proteinExistence type="predicted"/>
<accession>A0ABT7N6L8</accession>
<keyword evidence="1" id="KW-0732">Signal</keyword>
<name>A0ABT7N6L8_9BURK</name>
<sequence length="118" mass="12314">MKHALVSACVALALAACASPPEADPSLVEAGCAQQCSVNLSSCSSGFKMFPVVQQKQCNDTYDVCIKGCPARSAAAPAASMPNQSAADRLKAVDDLYRSGAISKDEHALKRKQILDSL</sequence>
<dbReference type="PROSITE" id="PS51257">
    <property type="entry name" value="PROKAR_LIPOPROTEIN"/>
    <property type="match status" value="1"/>
</dbReference>
<comment type="caution">
    <text evidence="2">The sequence shown here is derived from an EMBL/GenBank/DDBJ whole genome shotgun (WGS) entry which is preliminary data.</text>
</comment>
<reference evidence="2" key="1">
    <citation type="submission" date="2023-06" db="EMBL/GenBank/DDBJ databases">
        <authorList>
            <person name="Jiang Y."/>
            <person name="Liu Q."/>
        </authorList>
    </citation>
    <scope>NUCLEOTIDE SEQUENCE</scope>
    <source>
        <strain evidence="2">CGMCC 1.12089</strain>
    </source>
</reference>
<keyword evidence="3" id="KW-1185">Reference proteome</keyword>
<gene>
    <name evidence="2" type="ORF">QTH91_03420</name>
</gene>
<protein>
    <submittedName>
        <fullName evidence="2">SHOCT domain-containing protein</fullName>
    </submittedName>
</protein>
<evidence type="ECO:0000313" key="3">
    <source>
        <dbReference type="Proteomes" id="UP001174908"/>
    </source>
</evidence>
<feature type="chain" id="PRO_5047020622" evidence="1">
    <location>
        <begin position="24"/>
        <end position="118"/>
    </location>
</feature>
<organism evidence="2 3">
    <name type="scientific">Variovorax dokdonensis</name>
    <dbReference type="NCBI Taxonomy" id="344883"/>
    <lineage>
        <taxon>Bacteria</taxon>
        <taxon>Pseudomonadati</taxon>
        <taxon>Pseudomonadota</taxon>
        <taxon>Betaproteobacteria</taxon>
        <taxon>Burkholderiales</taxon>
        <taxon>Comamonadaceae</taxon>
        <taxon>Variovorax</taxon>
    </lineage>
</organism>
<evidence type="ECO:0000313" key="2">
    <source>
        <dbReference type="EMBL" id="MDM0043520.1"/>
    </source>
</evidence>